<keyword evidence="1" id="KW-1133">Transmembrane helix</keyword>
<evidence type="ECO:0000313" key="2">
    <source>
        <dbReference type="EMBL" id="ASJ70186.1"/>
    </source>
</evidence>
<protein>
    <recommendedName>
        <fullName evidence="4">DUF1440 domain-containing protein</fullName>
    </recommendedName>
</protein>
<organism evidence="2 3">
    <name type="scientific">Granulosicoccus antarcticus IMCC3135</name>
    <dbReference type="NCBI Taxonomy" id="1192854"/>
    <lineage>
        <taxon>Bacteria</taxon>
        <taxon>Pseudomonadati</taxon>
        <taxon>Pseudomonadota</taxon>
        <taxon>Gammaproteobacteria</taxon>
        <taxon>Chromatiales</taxon>
        <taxon>Granulosicoccaceae</taxon>
        <taxon>Granulosicoccus</taxon>
    </lineage>
</organism>
<feature type="transmembrane region" description="Helical" evidence="1">
    <location>
        <begin position="67"/>
        <end position="91"/>
    </location>
</feature>
<keyword evidence="3" id="KW-1185">Reference proteome</keyword>
<dbReference type="AlphaFoldDB" id="A0A2Z2NG04"/>
<gene>
    <name evidence="2" type="ORF">IMCC3135_00300</name>
</gene>
<evidence type="ECO:0000256" key="1">
    <source>
        <dbReference type="SAM" id="Phobius"/>
    </source>
</evidence>
<dbReference type="Proteomes" id="UP000250079">
    <property type="component" value="Chromosome"/>
</dbReference>
<evidence type="ECO:0000313" key="3">
    <source>
        <dbReference type="Proteomes" id="UP000250079"/>
    </source>
</evidence>
<dbReference type="KEGG" id="gai:IMCC3135_00300"/>
<sequence>MSESAEPLSLLAIPSMREIKAVIIAGVIAESLFELYAWLISPILFGLSLQPSKLVMAITKITLGIDLPYGAAFVIHALIGSIGFALSVYLIHRVSKQTYLVAGVITGVLLWFIAQGILAPFIGRAFMMEFGAYTQSSFVGHVGMTVIVGLILRRLLQDRSV</sequence>
<feature type="transmembrane region" description="Helical" evidence="1">
    <location>
        <begin position="98"/>
        <end position="118"/>
    </location>
</feature>
<reference evidence="2 3" key="1">
    <citation type="submission" date="2016-12" db="EMBL/GenBank/DDBJ databases">
        <authorList>
            <person name="Song W.-J."/>
            <person name="Kurnit D.M."/>
        </authorList>
    </citation>
    <scope>NUCLEOTIDE SEQUENCE [LARGE SCALE GENOMIC DNA]</scope>
    <source>
        <strain evidence="2 3">IMCC3135</strain>
    </source>
</reference>
<feature type="transmembrane region" description="Helical" evidence="1">
    <location>
        <begin position="21"/>
        <end position="47"/>
    </location>
</feature>
<accession>A0A2Z2NG04</accession>
<feature type="transmembrane region" description="Helical" evidence="1">
    <location>
        <begin position="138"/>
        <end position="156"/>
    </location>
</feature>
<name>A0A2Z2NG04_9GAMM</name>
<evidence type="ECO:0008006" key="4">
    <source>
        <dbReference type="Google" id="ProtNLM"/>
    </source>
</evidence>
<keyword evidence="1" id="KW-0472">Membrane</keyword>
<proteinExistence type="predicted"/>
<keyword evidence="1" id="KW-0812">Transmembrane</keyword>
<dbReference type="EMBL" id="CP018632">
    <property type="protein sequence ID" value="ASJ70186.1"/>
    <property type="molecule type" value="Genomic_DNA"/>
</dbReference>
<dbReference type="RefSeq" id="WP_205737842.1">
    <property type="nucleotide sequence ID" value="NZ_CP018632.1"/>
</dbReference>